<evidence type="ECO:0000259" key="1">
    <source>
        <dbReference type="Pfam" id="PF12728"/>
    </source>
</evidence>
<dbReference type="NCBIfam" id="TIGR01764">
    <property type="entry name" value="excise"/>
    <property type="match status" value="1"/>
</dbReference>
<keyword evidence="3" id="KW-1185">Reference proteome</keyword>
<comment type="caution">
    <text evidence="2">The sequence shown here is derived from an EMBL/GenBank/DDBJ whole genome shotgun (WGS) entry which is preliminary data.</text>
</comment>
<dbReference type="eggNOG" id="COG3311">
    <property type="taxonomic scope" value="Bacteria"/>
</dbReference>
<name>W4QU58_HALA3</name>
<sequence>MRIEDLEDVLTVKDIAKFLGISRAKAYELANSDEFRTIRVGSRILIPKSSLLKWLKGETDH</sequence>
<proteinExistence type="predicted"/>
<dbReference type="GO" id="GO:0003677">
    <property type="term" value="F:DNA binding"/>
    <property type="evidence" value="ECO:0007669"/>
    <property type="project" value="InterPro"/>
</dbReference>
<dbReference type="InterPro" id="IPR010093">
    <property type="entry name" value="SinI_DNA-bd"/>
</dbReference>
<evidence type="ECO:0000313" key="2">
    <source>
        <dbReference type="EMBL" id="GAE35705.1"/>
    </source>
</evidence>
<accession>W4QU58</accession>
<reference evidence="2 3" key="1">
    <citation type="journal article" date="2014" name="Genome Announc.">
        <title>Draft Genome Sequences of Three Alkaliphilic Bacillus Strains, Bacillus wakoensis JCM 9140T, Bacillus akibai JCM 9157T, and Bacillus hemicellulosilyticus JCM 9152T.</title>
        <authorList>
            <person name="Yuki M."/>
            <person name="Oshima K."/>
            <person name="Suda W."/>
            <person name="Oshida Y."/>
            <person name="Kitamura K."/>
            <person name="Iida T."/>
            <person name="Hattori M."/>
            <person name="Ohkuma M."/>
        </authorList>
    </citation>
    <scope>NUCLEOTIDE SEQUENCE [LARGE SCALE GENOMIC DNA]</scope>
    <source>
        <strain evidence="2 3">JCM 9157</strain>
    </source>
</reference>
<feature type="domain" description="Helix-turn-helix" evidence="1">
    <location>
        <begin position="9"/>
        <end position="57"/>
    </location>
</feature>
<dbReference type="InterPro" id="IPR038148">
    <property type="entry name" value="Tn1545/Tn916_Xis"/>
</dbReference>
<dbReference type="STRING" id="1236973.JCM9157_2825"/>
<gene>
    <name evidence="2" type="ORF">JCM9157_2825</name>
</gene>
<protein>
    <recommendedName>
        <fullName evidence="1">Helix-turn-helix domain-containing protein</fullName>
    </recommendedName>
</protein>
<dbReference type="AlphaFoldDB" id="W4QU58"/>
<dbReference type="EMBL" id="BAUV01000022">
    <property type="protein sequence ID" value="GAE35705.1"/>
    <property type="molecule type" value="Genomic_DNA"/>
</dbReference>
<dbReference type="Pfam" id="PF12728">
    <property type="entry name" value="HTH_17"/>
    <property type="match status" value="1"/>
</dbReference>
<evidence type="ECO:0000313" key="3">
    <source>
        <dbReference type="Proteomes" id="UP000018896"/>
    </source>
</evidence>
<organism evidence="2 3">
    <name type="scientific">Halalkalibacter akibai (strain ATCC 43226 / DSM 21942 / CIP 109018 / JCM 9157 / 1139)</name>
    <name type="common">Bacillus akibai</name>
    <dbReference type="NCBI Taxonomy" id="1236973"/>
    <lineage>
        <taxon>Bacteria</taxon>
        <taxon>Bacillati</taxon>
        <taxon>Bacillota</taxon>
        <taxon>Bacilli</taxon>
        <taxon>Bacillales</taxon>
        <taxon>Bacillaceae</taxon>
        <taxon>Halalkalibacter</taxon>
    </lineage>
</organism>
<dbReference type="OrthoDB" id="122388at2"/>
<dbReference type="Gene3D" id="3.90.105.50">
    <property type="match status" value="1"/>
</dbReference>
<dbReference type="Proteomes" id="UP000018896">
    <property type="component" value="Unassembled WGS sequence"/>
</dbReference>
<dbReference type="InterPro" id="IPR041657">
    <property type="entry name" value="HTH_17"/>
</dbReference>